<proteinExistence type="inferred from homology"/>
<sequence length="234" mass="25534">MTGIQFGAVYWAEQYLSSGTVAILAGTSPIFTTLLAMWSGQKKRSLHLMIGIVLGFLGTYLVATGTSHETSNGGQKLAYVGIALVLCVKFIYALALTRFQKHTRAVPSMTSNGLQMVIGGLFLLLLSLCFEHVTPSKYSPAAFGALVYLIIFGSVVGYSIFYWLLRVTNAVFPTTFTFVSPVIAMYVGVLFMNEELTLAMEIGAGSVISSVVFLNWGLRKKSKRQQIDMIKSAR</sequence>
<comment type="caution">
    <text evidence="9">The sequence shown here is derived from an EMBL/GenBank/DDBJ whole genome shotgun (WGS) entry which is preliminary data.</text>
</comment>
<comment type="subcellular location">
    <subcellularLocation>
        <location evidence="1">Cell membrane</location>
        <topology evidence="1">Multi-pass membrane protein</topology>
    </subcellularLocation>
</comment>
<keyword evidence="3" id="KW-1003">Cell membrane</keyword>
<dbReference type="AlphaFoldDB" id="A0A6L8V982"/>
<feature type="transmembrane region" description="Helical" evidence="7">
    <location>
        <begin position="116"/>
        <end position="133"/>
    </location>
</feature>
<accession>A0A6L8V982</accession>
<evidence type="ECO:0000256" key="1">
    <source>
        <dbReference type="ARBA" id="ARBA00004651"/>
    </source>
</evidence>
<evidence type="ECO:0000259" key="8">
    <source>
        <dbReference type="Pfam" id="PF00892"/>
    </source>
</evidence>
<feature type="transmembrane region" description="Helical" evidence="7">
    <location>
        <begin position="15"/>
        <end position="38"/>
    </location>
</feature>
<dbReference type="InterPro" id="IPR037185">
    <property type="entry name" value="EmrE-like"/>
</dbReference>
<feature type="transmembrane region" description="Helical" evidence="7">
    <location>
        <begin position="198"/>
        <end position="218"/>
    </location>
</feature>
<keyword evidence="4 7" id="KW-0812">Transmembrane</keyword>
<gene>
    <name evidence="9" type="ORF">GQF01_29390</name>
</gene>
<organism evidence="9 10">
    <name type="scientific">Paenibacillus silvestris</name>
    <dbReference type="NCBI Taxonomy" id="2606219"/>
    <lineage>
        <taxon>Bacteria</taxon>
        <taxon>Bacillati</taxon>
        <taxon>Bacillota</taxon>
        <taxon>Bacilli</taxon>
        <taxon>Bacillales</taxon>
        <taxon>Paenibacillaceae</taxon>
        <taxon>Paenibacillus</taxon>
    </lineage>
</organism>
<comment type="similarity">
    <text evidence="2">Belongs to the EamA transporter family.</text>
</comment>
<protein>
    <submittedName>
        <fullName evidence="9">EamA family transporter</fullName>
    </submittedName>
</protein>
<dbReference type="InterPro" id="IPR000620">
    <property type="entry name" value="EamA_dom"/>
</dbReference>
<dbReference type="GO" id="GO:0005886">
    <property type="term" value="C:plasma membrane"/>
    <property type="evidence" value="ECO:0007669"/>
    <property type="project" value="UniProtKB-SubCell"/>
</dbReference>
<keyword evidence="6 7" id="KW-0472">Membrane</keyword>
<dbReference type="SUPFAM" id="SSF103481">
    <property type="entry name" value="Multidrug resistance efflux transporter EmrE"/>
    <property type="match status" value="2"/>
</dbReference>
<dbReference type="Proteomes" id="UP000481087">
    <property type="component" value="Unassembled WGS sequence"/>
</dbReference>
<feature type="domain" description="EamA" evidence="8">
    <location>
        <begin position="81"/>
        <end position="215"/>
    </location>
</feature>
<feature type="transmembrane region" description="Helical" evidence="7">
    <location>
        <begin position="45"/>
        <end position="65"/>
    </location>
</feature>
<reference evidence="9 10" key="1">
    <citation type="submission" date="2019-12" db="EMBL/GenBank/DDBJ databases">
        <title>Paenibacillus sp. nov. sp. isolated from soil.</title>
        <authorList>
            <person name="Kim J."/>
            <person name="Jeong S.E."/>
            <person name="Jung H.S."/>
            <person name="Jeon C.O."/>
        </authorList>
    </citation>
    <scope>NUCLEOTIDE SEQUENCE [LARGE SCALE GENOMIC DNA]</scope>
    <source>
        <strain evidence="9 10">5J-6</strain>
    </source>
</reference>
<feature type="transmembrane region" description="Helical" evidence="7">
    <location>
        <begin position="77"/>
        <end position="95"/>
    </location>
</feature>
<evidence type="ECO:0000256" key="3">
    <source>
        <dbReference type="ARBA" id="ARBA00022475"/>
    </source>
</evidence>
<keyword evidence="5 7" id="KW-1133">Transmembrane helix</keyword>
<evidence type="ECO:0000256" key="7">
    <source>
        <dbReference type="SAM" id="Phobius"/>
    </source>
</evidence>
<evidence type="ECO:0000256" key="2">
    <source>
        <dbReference type="ARBA" id="ARBA00007362"/>
    </source>
</evidence>
<evidence type="ECO:0000256" key="6">
    <source>
        <dbReference type="ARBA" id="ARBA00023136"/>
    </source>
</evidence>
<feature type="transmembrane region" description="Helical" evidence="7">
    <location>
        <begin position="171"/>
        <end position="192"/>
    </location>
</feature>
<feature type="domain" description="EamA" evidence="8">
    <location>
        <begin position="3"/>
        <end position="63"/>
    </location>
</feature>
<dbReference type="PANTHER" id="PTHR32322:SF18">
    <property type="entry name" value="S-ADENOSYLMETHIONINE_S-ADENOSYLHOMOCYSTEINE TRANSPORTER"/>
    <property type="match status" value="1"/>
</dbReference>
<dbReference type="Pfam" id="PF00892">
    <property type="entry name" value="EamA"/>
    <property type="match status" value="2"/>
</dbReference>
<name>A0A6L8V982_9BACL</name>
<evidence type="ECO:0000313" key="9">
    <source>
        <dbReference type="EMBL" id="MZQ86222.1"/>
    </source>
</evidence>
<dbReference type="InterPro" id="IPR050638">
    <property type="entry name" value="AA-Vitamin_Transporters"/>
</dbReference>
<evidence type="ECO:0000256" key="4">
    <source>
        <dbReference type="ARBA" id="ARBA00022692"/>
    </source>
</evidence>
<evidence type="ECO:0000256" key="5">
    <source>
        <dbReference type="ARBA" id="ARBA00022989"/>
    </source>
</evidence>
<evidence type="ECO:0000313" key="10">
    <source>
        <dbReference type="Proteomes" id="UP000481087"/>
    </source>
</evidence>
<dbReference type="EMBL" id="WTUZ01000039">
    <property type="protein sequence ID" value="MZQ86222.1"/>
    <property type="molecule type" value="Genomic_DNA"/>
</dbReference>
<keyword evidence="10" id="KW-1185">Reference proteome</keyword>
<dbReference type="PANTHER" id="PTHR32322">
    <property type="entry name" value="INNER MEMBRANE TRANSPORTER"/>
    <property type="match status" value="1"/>
</dbReference>
<feature type="transmembrane region" description="Helical" evidence="7">
    <location>
        <begin position="145"/>
        <end position="164"/>
    </location>
</feature>